<evidence type="ECO:0000256" key="14">
    <source>
        <dbReference type="ARBA" id="ARBA00041592"/>
    </source>
</evidence>
<dbReference type="SUPFAM" id="SSF55811">
    <property type="entry name" value="Nudix"/>
    <property type="match status" value="1"/>
</dbReference>
<dbReference type="PATRIC" id="fig|1260221.3.peg.4101"/>
<evidence type="ECO:0000256" key="2">
    <source>
        <dbReference type="ARBA" id="ARBA00005582"/>
    </source>
</evidence>
<keyword evidence="6" id="KW-0227">DNA damage</keyword>
<dbReference type="GO" id="GO:0035539">
    <property type="term" value="F:8-oxo-7,8-dihydrodeoxyguanosine triphosphate pyrophosphatase activity"/>
    <property type="evidence" value="ECO:0007669"/>
    <property type="project" value="UniProtKB-EC"/>
</dbReference>
<evidence type="ECO:0000259" key="17">
    <source>
        <dbReference type="PROSITE" id="PS51462"/>
    </source>
</evidence>
<comment type="cofactor">
    <cofactor evidence="1">
        <name>Mg(2+)</name>
        <dbReference type="ChEBI" id="CHEBI:18420"/>
    </cofactor>
</comment>
<dbReference type="InterPro" id="IPR047127">
    <property type="entry name" value="MutT-like"/>
</dbReference>
<organism evidence="18 19">
    <name type="scientific">Vibrio nigripulchritudo</name>
    <dbReference type="NCBI Taxonomy" id="28173"/>
    <lineage>
        <taxon>Bacteria</taxon>
        <taxon>Pseudomonadati</taxon>
        <taxon>Pseudomonadota</taxon>
        <taxon>Gammaproteobacteria</taxon>
        <taxon>Vibrionales</taxon>
        <taxon>Vibrionaceae</taxon>
        <taxon>Vibrio</taxon>
    </lineage>
</organism>
<dbReference type="InterPro" id="IPR000086">
    <property type="entry name" value="NUDIX_hydrolase_dom"/>
</dbReference>
<dbReference type="AlphaFoldDB" id="U4KBQ5"/>
<dbReference type="Gene3D" id="3.90.79.10">
    <property type="entry name" value="Nucleoside Triphosphate Pyrophosphohydrolase"/>
    <property type="match status" value="1"/>
</dbReference>
<evidence type="ECO:0000256" key="11">
    <source>
        <dbReference type="ARBA" id="ARBA00036904"/>
    </source>
</evidence>
<dbReference type="OrthoDB" id="9787476at2"/>
<evidence type="ECO:0000256" key="15">
    <source>
        <dbReference type="ARBA" id="ARBA00041979"/>
    </source>
</evidence>
<feature type="domain" description="Nudix hydrolase" evidence="17">
    <location>
        <begin position="2"/>
        <end position="130"/>
    </location>
</feature>
<accession>U4KBQ5</accession>
<reference evidence="18 19" key="1">
    <citation type="journal article" date="2013" name="ISME J.">
        <title>Comparative genomics of pathogenic lineages of Vibrio nigripulchritudo identifies virulence-associated traits.</title>
        <authorList>
            <person name="Goudenege D."/>
            <person name="Labreuche Y."/>
            <person name="Krin E."/>
            <person name="Ansquer D."/>
            <person name="Mangenot S."/>
            <person name="Calteau A."/>
            <person name="Medigue C."/>
            <person name="Mazel D."/>
            <person name="Polz M.F."/>
            <person name="Le Roux F."/>
        </authorList>
    </citation>
    <scope>NUCLEOTIDE SEQUENCE [LARGE SCALE GENOMIC DNA]</scope>
    <source>
        <strain evidence="19">SnF1</strain>
    </source>
</reference>
<evidence type="ECO:0000256" key="3">
    <source>
        <dbReference type="ARBA" id="ARBA00022457"/>
    </source>
</evidence>
<gene>
    <name evidence="18" type="ORF">VIBNI_B0427</name>
</gene>
<dbReference type="GO" id="GO:0006281">
    <property type="term" value="P:DNA repair"/>
    <property type="evidence" value="ECO:0007669"/>
    <property type="project" value="UniProtKB-KW"/>
</dbReference>
<comment type="similarity">
    <text evidence="2">Belongs to the Nudix hydrolase family.</text>
</comment>
<dbReference type="RefSeq" id="WP_022560873.1">
    <property type="nucleotide sequence ID" value="NC_022543.1"/>
</dbReference>
<keyword evidence="7 18" id="KW-0378">Hydrolase</keyword>
<dbReference type="PROSITE" id="PS51462">
    <property type="entry name" value="NUDIX"/>
    <property type="match status" value="1"/>
</dbReference>
<name>U4KBQ5_9VIBR</name>
<evidence type="ECO:0000256" key="13">
    <source>
        <dbReference type="ARBA" id="ARBA00040794"/>
    </source>
</evidence>
<dbReference type="GO" id="GO:0006260">
    <property type="term" value="P:DNA replication"/>
    <property type="evidence" value="ECO:0007669"/>
    <property type="project" value="UniProtKB-KW"/>
</dbReference>
<protein>
    <recommendedName>
        <fullName evidence="13">8-oxo-dGTP diphosphatase</fullName>
        <ecNumber evidence="12">3.6.1.55</ecNumber>
    </recommendedName>
    <alternativeName>
        <fullName evidence="16">7,8-dihydro-8-oxoguanine-triphosphatase</fullName>
    </alternativeName>
    <alternativeName>
        <fullName evidence="15">Mutator protein MutT</fullName>
    </alternativeName>
    <alternativeName>
        <fullName evidence="14">dGTP pyrophosphohydrolase</fullName>
    </alternativeName>
</protein>
<evidence type="ECO:0000256" key="1">
    <source>
        <dbReference type="ARBA" id="ARBA00001946"/>
    </source>
</evidence>
<dbReference type="InterPro" id="IPR020084">
    <property type="entry name" value="NUDIX_hydrolase_CS"/>
</dbReference>
<evidence type="ECO:0000256" key="4">
    <source>
        <dbReference type="ARBA" id="ARBA00022705"/>
    </source>
</evidence>
<evidence type="ECO:0000256" key="12">
    <source>
        <dbReference type="ARBA" id="ARBA00038905"/>
    </source>
</evidence>
<evidence type="ECO:0000256" key="6">
    <source>
        <dbReference type="ARBA" id="ARBA00022763"/>
    </source>
</evidence>
<keyword evidence="4" id="KW-0235">DNA replication</keyword>
<evidence type="ECO:0000256" key="7">
    <source>
        <dbReference type="ARBA" id="ARBA00022801"/>
    </source>
</evidence>
<comment type="catalytic activity">
    <reaction evidence="11">
        <text>8-oxo-GTP + H2O = 8-oxo-GMP + diphosphate + H(+)</text>
        <dbReference type="Rhea" id="RHEA:67616"/>
        <dbReference type="ChEBI" id="CHEBI:15377"/>
        <dbReference type="ChEBI" id="CHEBI:15378"/>
        <dbReference type="ChEBI" id="CHEBI:33019"/>
        <dbReference type="ChEBI" id="CHEBI:143553"/>
        <dbReference type="ChEBI" id="CHEBI:145694"/>
    </reaction>
</comment>
<dbReference type="GO" id="GO:0044715">
    <property type="term" value="F:8-oxo-dGDP phosphatase activity"/>
    <property type="evidence" value="ECO:0007669"/>
    <property type="project" value="TreeGrafter"/>
</dbReference>
<dbReference type="CDD" id="cd02883">
    <property type="entry name" value="NUDIX_Hydrolase"/>
    <property type="match status" value="1"/>
</dbReference>
<evidence type="ECO:0000256" key="16">
    <source>
        <dbReference type="ARBA" id="ARBA00042798"/>
    </source>
</evidence>
<keyword evidence="8" id="KW-0460">Magnesium</keyword>
<dbReference type="STRING" id="28173.VIBNI_B0427"/>
<dbReference type="PANTHER" id="PTHR47707">
    <property type="entry name" value="8-OXO-DGTP DIPHOSPHATASE"/>
    <property type="match status" value="1"/>
</dbReference>
<dbReference type="EC" id="3.6.1.55" evidence="12"/>
<keyword evidence="9" id="KW-0234">DNA repair</keyword>
<dbReference type="KEGG" id="vni:VIBNI_B0427"/>
<sequence>MKAHECVSFIMLKGSQVLLERRSKLKETDPGLIAIPGGHMEESETQAQALFREVEEELNVIPSEYRYLCSLYNPTQELQLIHYFIINSWKGEMKAKEADEIQWHLLESAQIDIAADCIALNEARRVSQFL</sequence>
<proteinExistence type="inferred from homology"/>
<dbReference type="Pfam" id="PF00293">
    <property type="entry name" value="NUDIX"/>
    <property type="match status" value="1"/>
</dbReference>
<evidence type="ECO:0000256" key="5">
    <source>
        <dbReference type="ARBA" id="ARBA00022723"/>
    </source>
</evidence>
<dbReference type="PANTHER" id="PTHR47707:SF1">
    <property type="entry name" value="NUDIX HYDROLASE FAMILY PROTEIN"/>
    <property type="match status" value="1"/>
</dbReference>
<keyword evidence="5" id="KW-0479">Metal-binding</keyword>
<comment type="catalytic activity">
    <reaction evidence="10">
        <text>8-oxo-dGTP + H2O = 8-oxo-dGMP + diphosphate + H(+)</text>
        <dbReference type="Rhea" id="RHEA:31575"/>
        <dbReference type="ChEBI" id="CHEBI:15377"/>
        <dbReference type="ChEBI" id="CHEBI:15378"/>
        <dbReference type="ChEBI" id="CHEBI:33019"/>
        <dbReference type="ChEBI" id="CHEBI:63224"/>
        <dbReference type="ChEBI" id="CHEBI:77896"/>
        <dbReference type="EC" id="3.6.1.55"/>
    </reaction>
</comment>
<keyword evidence="19" id="KW-1185">Reference proteome</keyword>
<dbReference type="Proteomes" id="UP000016895">
    <property type="component" value="Chromosome 2"/>
</dbReference>
<dbReference type="GO" id="GO:0044716">
    <property type="term" value="F:8-oxo-GDP phosphatase activity"/>
    <property type="evidence" value="ECO:0007669"/>
    <property type="project" value="TreeGrafter"/>
</dbReference>
<evidence type="ECO:0000256" key="9">
    <source>
        <dbReference type="ARBA" id="ARBA00023204"/>
    </source>
</evidence>
<dbReference type="GO" id="GO:0046872">
    <property type="term" value="F:metal ion binding"/>
    <property type="evidence" value="ECO:0007669"/>
    <property type="project" value="UniProtKB-KW"/>
</dbReference>
<evidence type="ECO:0000313" key="19">
    <source>
        <dbReference type="Proteomes" id="UP000016895"/>
    </source>
</evidence>
<dbReference type="InterPro" id="IPR015797">
    <property type="entry name" value="NUDIX_hydrolase-like_dom_sf"/>
</dbReference>
<evidence type="ECO:0000256" key="8">
    <source>
        <dbReference type="ARBA" id="ARBA00022842"/>
    </source>
</evidence>
<dbReference type="GO" id="GO:0008413">
    <property type="term" value="F:8-oxo-7,8-dihydroguanosine triphosphate pyrophosphatase activity"/>
    <property type="evidence" value="ECO:0007669"/>
    <property type="project" value="TreeGrafter"/>
</dbReference>
<evidence type="ECO:0000256" key="10">
    <source>
        <dbReference type="ARBA" id="ARBA00035861"/>
    </source>
</evidence>
<evidence type="ECO:0000313" key="18">
    <source>
        <dbReference type="EMBL" id="CCO60242.1"/>
    </source>
</evidence>
<keyword evidence="3" id="KW-0515">Mutator protein</keyword>
<dbReference type="PROSITE" id="PS00893">
    <property type="entry name" value="NUDIX_BOX"/>
    <property type="match status" value="1"/>
</dbReference>
<dbReference type="EMBL" id="FO203527">
    <property type="protein sequence ID" value="CCO60242.1"/>
    <property type="molecule type" value="Genomic_DNA"/>
</dbReference>